<dbReference type="InterPro" id="IPR025110">
    <property type="entry name" value="AMP-bd_C"/>
</dbReference>
<keyword evidence="4" id="KW-1185">Reference proteome</keyword>
<dbReference type="InterPro" id="IPR045851">
    <property type="entry name" value="AMP-bd_C_sf"/>
</dbReference>
<dbReference type="Gene3D" id="3.40.50.12780">
    <property type="entry name" value="N-terminal domain of ligase-like"/>
    <property type="match status" value="1"/>
</dbReference>
<dbReference type="Pfam" id="PF13193">
    <property type="entry name" value="AMP-binding_C"/>
    <property type="match status" value="1"/>
</dbReference>
<reference evidence="3 4" key="1">
    <citation type="journal article" date="2020" name="Phytopathology">
        <title>Genome Sequence Resources of Colletotrichum truncatum, C. plurivorum, C. musicola, and C. sojae: Four Species Pathogenic to Soybean (Glycine max).</title>
        <authorList>
            <person name="Rogerio F."/>
            <person name="Boufleur T.R."/>
            <person name="Ciampi-Guillardi M."/>
            <person name="Sukno S.A."/>
            <person name="Thon M.R."/>
            <person name="Massola Junior N.S."/>
            <person name="Baroncelli R."/>
        </authorList>
    </citation>
    <scope>NUCLEOTIDE SEQUENCE [LARGE SCALE GENOMIC DNA]</scope>
    <source>
        <strain evidence="3 4">LFN0009</strain>
    </source>
</reference>
<dbReference type="Proteomes" id="UP000652219">
    <property type="component" value="Unassembled WGS sequence"/>
</dbReference>
<dbReference type="AlphaFoldDB" id="A0A8H6MLS8"/>
<dbReference type="SUPFAM" id="SSF56801">
    <property type="entry name" value="Acetyl-CoA synthetase-like"/>
    <property type="match status" value="1"/>
</dbReference>
<accession>A0A8H6MLS8</accession>
<dbReference type="Gene3D" id="3.30.300.30">
    <property type="match status" value="1"/>
</dbReference>
<evidence type="ECO:0000313" key="3">
    <source>
        <dbReference type="EMBL" id="KAF6800219.1"/>
    </source>
</evidence>
<feature type="domain" description="AMP-binding enzyme C-terminal" evidence="2">
    <location>
        <begin position="496"/>
        <end position="570"/>
    </location>
</feature>
<sequence>MFVPNSSLPPLPTIPDTVPLCDFMFDEQYGRCAYSKSLDAYTCGISGSKISALEQKIQVGVLARALAEELGWRVNEGSEFDKVIGIFALNTIDIMGLSWAVHRINGISSPANAMYNVEELTHQLTTSRCKALFTVPSLLPVSLKAAEASGIPRSRVYLCDVSAEPVQNVSTEFKTLTQLMEHGRGLPELEPIKWEDGQARRQTAFLCYSSGTSGLPVSGCRGAEPDMYTSNQTVQKAVMISHWNIIANVVQLSTFDQEDRDSLSPRHRDIGLGLLPQSHIYSLIIICHASTYRGDSVIVLPRFDLMTYLRTIERYKINTLYLVPPIVISMINNLGAMQRFDLRSVNRVWVGAAPLGLEATNALLASYPEWKITLGYGMTETCVVVTSGTPRDIVVGSSGWLLPGFEILLVDAEGNRITKYNEPGEVWVKSPSVVLGYLNNDVANRETFTTLPEGRFIKTGDVGEMRKESSGNEHLWIVDRIKELIKVKGHQVAPAELEACLLGHSAVADCAVIPIPDERSGEVPKAFVVTSGDCSAKDLQEYVQAKKAPHKWIKGGIEFVEAIPKSPSGKILRRILRDRERQRRASKL</sequence>
<evidence type="ECO:0000259" key="1">
    <source>
        <dbReference type="Pfam" id="PF00501"/>
    </source>
</evidence>
<dbReference type="InterPro" id="IPR042099">
    <property type="entry name" value="ANL_N_sf"/>
</dbReference>
<feature type="domain" description="AMP-dependent synthetase/ligase" evidence="1">
    <location>
        <begin position="77"/>
        <end position="216"/>
    </location>
</feature>
<dbReference type="EMBL" id="WIGN01000310">
    <property type="protein sequence ID" value="KAF6800219.1"/>
    <property type="molecule type" value="Genomic_DNA"/>
</dbReference>
<dbReference type="PANTHER" id="PTHR24096:SF422">
    <property type="entry name" value="BCDNA.GH02901"/>
    <property type="match status" value="1"/>
</dbReference>
<name>A0A8H6MLS8_9PEZI</name>
<evidence type="ECO:0000313" key="4">
    <source>
        <dbReference type="Proteomes" id="UP000652219"/>
    </source>
</evidence>
<gene>
    <name evidence="3" type="ORF">CSOJ01_12286</name>
</gene>
<protein>
    <submittedName>
        <fullName evidence="3">AMP-binding enzyme</fullName>
    </submittedName>
</protein>
<dbReference type="GO" id="GO:0016405">
    <property type="term" value="F:CoA-ligase activity"/>
    <property type="evidence" value="ECO:0007669"/>
    <property type="project" value="TreeGrafter"/>
</dbReference>
<comment type="caution">
    <text evidence="3">The sequence shown here is derived from an EMBL/GenBank/DDBJ whole genome shotgun (WGS) entry which is preliminary data.</text>
</comment>
<evidence type="ECO:0000259" key="2">
    <source>
        <dbReference type="Pfam" id="PF13193"/>
    </source>
</evidence>
<dbReference type="PANTHER" id="PTHR24096">
    <property type="entry name" value="LONG-CHAIN-FATTY-ACID--COA LIGASE"/>
    <property type="match status" value="1"/>
</dbReference>
<organism evidence="3 4">
    <name type="scientific">Colletotrichum sojae</name>
    <dbReference type="NCBI Taxonomy" id="2175907"/>
    <lineage>
        <taxon>Eukaryota</taxon>
        <taxon>Fungi</taxon>
        <taxon>Dikarya</taxon>
        <taxon>Ascomycota</taxon>
        <taxon>Pezizomycotina</taxon>
        <taxon>Sordariomycetes</taxon>
        <taxon>Hypocreomycetidae</taxon>
        <taxon>Glomerellales</taxon>
        <taxon>Glomerellaceae</taxon>
        <taxon>Colletotrichum</taxon>
        <taxon>Colletotrichum orchidearum species complex</taxon>
    </lineage>
</organism>
<dbReference type="InterPro" id="IPR000873">
    <property type="entry name" value="AMP-dep_synth/lig_dom"/>
</dbReference>
<proteinExistence type="predicted"/>
<dbReference type="Pfam" id="PF00501">
    <property type="entry name" value="AMP-binding"/>
    <property type="match status" value="2"/>
</dbReference>
<feature type="domain" description="AMP-dependent synthetase/ligase" evidence="1">
    <location>
        <begin position="234"/>
        <end position="438"/>
    </location>
</feature>